<accession>A0A653A5W4</accession>
<gene>
    <name evidence="2" type="ORF">TRIP_B250416</name>
</gene>
<proteinExistence type="predicted"/>
<sequence>MGGVGPFEIVQPDGGCVDRQPGFEGNIAKGHGALGERHQDERLLELLLDGLPEHPFVGGLVVVLAVDIAPLRDLDLHPREPAQARGRKRAERRVERAGCRLRVEGADGAERLGVLPDVLGEELALRRAHPAEADPVLSETRRLEEGLDRLHLARRVDITRLVMAFPDVSAGDEDAVEAAPEPLDDVDGVHPAGAHHADGPEGRRVLDPRDPGEVRPGIGAPVAEKRENFRFEGLWHGFSS</sequence>
<dbReference type="AlphaFoldDB" id="A0A653A5W4"/>
<evidence type="ECO:0000313" key="2">
    <source>
        <dbReference type="EMBL" id="VBB43355.1"/>
    </source>
</evidence>
<dbReference type="EMBL" id="UPXX01000018">
    <property type="protein sequence ID" value="VBB43355.1"/>
    <property type="molecule type" value="Genomic_DNA"/>
</dbReference>
<protein>
    <submittedName>
        <fullName evidence="2">Uncharacterized protein</fullName>
    </submittedName>
</protein>
<organism evidence="2">
    <name type="scientific">Uncultured Desulfatiglans sp</name>
    <dbReference type="NCBI Taxonomy" id="1748965"/>
    <lineage>
        <taxon>Bacteria</taxon>
        <taxon>Pseudomonadati</taxon>
        <taxon>Thermodesulfobacteriota</taxon>
        <taxon>Desulfobacteria</taxon>
        <taxon>Desulfatiglandales</taxon>
        <taxon>Desulfatiglandaceae</taxon>
        <taxon>Desulfatiglans</taxon>
        <taxon>environmental samples</taxon>
    </lineage>
</organism>
<feature type="region of interest" description="Disordered" evidence="1">
    <location>
        <begin position="185"/>
        <end position="221"/>
    </location>
</feature>
<name>A0A653A5W4_UNCDX</name>
<reference evidence="2" key="1">
    <citation type="submission" date="2018-07" db="EMBL/GenBank/DDBJ databases">
        <authorList>
            <consortium name="Genoscope - CEA"/>
            <person name="William W."/>
        </authorList>
    </citation>
    <scope>NUCLEOTIDE SEQUENCE</scope>
    <source>
        <strain evidence="2">IK1</strain>
    </source>
</reference>
<feature type="compositionally biased region" description="Basic and acidic residues" evidence="1">
    <location>
        <begin position="195"/>
        <end position="213"/>
    </location>
</feature>
<evidence type="ECO:0000256" key="1">
    <source>
        <dbReference type="SAM" id="MobiDB-lite"/>
    </source>
</evidence>